<dbReference type="EnsemblMetazoa" id="BGLB027364-RA">
    <property type="protein sequence ID" value="BGLB027364-PA"/>
    <property type="gene ID" value="BGLB027364"/>
</dbReference>
<dbReference type="VEuPathDB" id="VectorBase:BGLB027364"/>
<dbReference type="EnsemblMetazoa" id="BGLB027364-RB">
    <property type="protein sequence ID" value="BGLB027364-PB"/>
    <property type="gene ID" value="BGLB027364"/>
</dbReference>
<proteinExistence type="predicted"/>
<organism evidence="1 2">
    <name type="scientific">Biomphalaria glabrata</name>
    <name type="common">Bloodfluke planorb</name>
    <name type="synonym">Freshwater snail</name>
    <dbReference type="NCBI Taxonomy" id="6526"/>
    <lineage>
        <taxon>Eukaryota</taxon>
        <taxon>Metazoa</taxon>
        <taxon>Spiralia</taxon>
        <taxon>Lophotrochozoa</taxon>
        <taxon>Mollusca</taxon>
        <taxon>Gastropoda</taxon>
        <taxon>Heterobranchia</taxon>
        <taxon>Euthyneura</taxon>
        <taxon>Panpulmonata</taxon>
        <taxon>Hygrophila</taxon>
        <taxon>Lymnaeoidea</taxon>
        <taxon>Planorbidae</taxon>
        <taxon>Biomphalaria</taxon>
    </lineage>
</organism>
<dbReference type="AlphaFoldDB" id="A0A2C9L664"/>
<gene>
    <name evidence="1" type="primary">106080332</name>
</gene>
<sequence>MSDKNSFDWARFPEQHEIEESESEADVSRRFYECAKNPGHVNFVPINDFNLNHLPEDCRNEELEHMVKCLAAQTVKLQIGWVSHERPMCDPITESKYPFYDKRGSRSIRLGTGRIRRVAKFVKGEDKYGMSHYLQLHYCPCEKCVSSGERRDVWWEIQILTARHVVYDNSEAECTSCVLFYDEDGDSNGNVVLKGIYAVYSDSLRDSCEMTCITCDQALAERLESLLGEYDRLKESVHAKYKHHDGKLTIIISHPHGMSKRVTVGSWQERSSGASDKNVSQFSYSNNTCPGSSGALVYIPGLVYSRLYYHHVHSGCDDNGVSRSGIGEEEFSY</sequence>
<evidence type="ECO:0000313" key="2">
    <source>
        <dbReference type="Proteomes" id="UP000076420"/>
    </source>
</evidence>
<reference evidence="1" key="1">
    <citation type="submission" date="2020-05" db="UniProtKB">
        <authorList>
            <consortium name="EnsemblMetazoa"/>
        </authorList>
    </citation>
    <scope>IDENTIFICATION</scope>
    <source>
        <strain evidence="1">BB02</strain>
    </source>
</reference>
<accession>A0A2C9L664</accession>
<evidence type="ECO:0000313" key="1">
    <source>
        <dbReference type="EnsemblMetazoa" id="BGLB027364-PA"/>
    </source>
</evidence>
<dbReference type="InterPro" id="IPR009003">
    <property type="entry name" value="Peptidase_S1_PA"/>
</dbReference>
<protein>
    <submittedName>
        <fullName evidence="1">Uncharacterized protein</fullName>
    </submittedName>
</protein>
<dbReference type="VEuPathDB" id="VectorBase:BGLAX_039512"/>
<dbReference type="OrthoDB" id="6047029at2759"/>
<dbReference type="Proteomes" id="UP000076420">
    <property type="component" value="Unassembled WGS sequence"/>
</dbReference>
<dbReference type="KEGG" id="bgt:106080332"/>
<name>A0A2C9L664_BIOGL</name>
<dbReference type="SUPFAM" id="SSF50494">
    <property type="entry name" value="Trypsin-like serine proteases"/>
    <property type="match status" value="1"/>
</dbReference>